<dbReference type="SUPFAM" id="SSF46689">
    <property type="entry name" value="Homeodomain-like"/>
    <property type="match status" value="1"/>
</dbReference>
<dbReference type="PANTHER" id="PTHR30055">
    <property type="entry name" value="HTH-TYPE TRANSCRIPTIONAL REGULATOR RUTR"/>
    <property type="match status" value="1"/>
</dbReference>
<dbReference type="PANTHER" id="PTHR30055:SF234">
    <property type="entry name" value="HTH-TYPE TRANSCRIPTIONAL REGULATOR BETI"/>
    <property type="match status" value="1"/>
</dbReference>
<name>A0A365GV66_9ACTN</name>
<dbReference type="Pfam" id="PF00440">
    <property type="entry name" value="TetR_N"/>
    <property type="match status" value="1"/>
</dbReference>
<evidence type="ECO:0000256" key="2">
    <source>
        <dbReference type="ARBA" id="ARBA00023125"/>
    </source>
</evidence>
<gene>
    <name evidence="6" type="ORF">DPM19_34055</name>
</gene>
<feature type="domain" description="HTH tetR-type" evidence="5">
    <location>
        <begin position="19"/>
        <end position="79"/>
    </location>
</feature>
<dbReference type="GO" id="GO:0000976">
    <property type="term" value="F:transcription cis-regulatory region binding"/>
    <property type="evidence" value="ECO:0007669"/>
    <property type="project" value="TreeGrafter"/>
</dbReference>
<comment type="caution">
    <text evidence="6">The sequence shown here is derived from an EMBL/GenBank/DDBJ whole genome shotgun (WGS) entry which is preliminary data.</text>
</comment>
<reference evidence="6 7" key="1">
    <citation type="submission" date="2018-06" db="EMBL/GenBank/DDBJ databases">
        <title>Actinomadura craniellae sp. nov. isolated from marine sponge Craniella sp.</title>
        <authorList>
            <person name="Li L."/>
            <person name="Xu Q.H."/>
            <person name="Lin H.W."/>
            <person name="Lu Y.H."/>
        </authorList>
    </citation>
    <scope>NUCLEOTIDE SEQUENCE [LARGE SCALE GENOMIC DNA]</scope>
    <source>
        <strain evidence="6 7">LHW63021</strain>
    </source>
</reference>
<evidence type="ECO:0000256" key="4">
    <source>
        <dbReference type="PROSITE-ProRule" id="PRU00335"/>
    </source>
</evidence>
<accession>A0A365GV66</accession>
<dbReference type="Proteomes" id="UP000251891">
    <property type="component" value="Unassembled WGS sequence"/>
</dbReference>
<organism evidence="6 7">
    <name type="scientific">Actinomadura craniellae</name>
    <dbReference type="NCBI Taxonomy" id="2231787"/>
    <lineage>
        <taxon>Bacteria</taxon>
        <taxon>Bacillati</taxon>
        <taxon>Actinomycetota</taxon>
        <taxon>Actinomycetes</taxon>
        <taxon>Streptosporangiales</taxon>
        <taxon>Thermomonosporaceae</taxon>
        <taxon>Actinomadura</taxon>
    </lineage>
</organism>
<evidence type="ECO:0000259" key="5">
    <source>
        <dbReference type="PROSITE" id="PS50977"/>
    </source>
</evidence>
<dbReference type="RefSeq" id="WP_111872239.1">
    <property type="nucleotide sequence ID" value="NZ_QLYX01000026.1"/>
</dbReference>
<dbReference type="InterPro" id="IPR050109">
    <property type="entry name" value="HTH-type_TetR-like_transc_reg"/>
</dbReference>
<keyword evidence="3" id="KW-0804">Transcription</keyword>
<feature type="DNA-binding region" description="H-T-H motif" evidence="4">
    <location>
        <begin position="42"/>
        <end position="61"/>
    </location>
</feature>
<dbReference type="GO" id="GO:0003700">
    <property type="term" value="F:DNA-binding transcription factor activity"/>
    <property type="evidence" value="ECO:0007669"/>
    <property type="project" value="TreeGrafter"/>
</dbReference>
<evidence type="ECO:0000313" key="6">
    <source>
        <dbReference type="EMBL" id="RAY10682.1"/>
    </source>
</evidence>
<dbReference type="AlphaFoldDB" id="A0A365GV66"/>
<dbReference type="Gene3D" id="1.10.357.10">
    <property type="entry name" value="Tetracycline Repressor, domain 2"/>
    <property type="match status" value="1"/>
</dbReference>
<protein>
    <submittedName>
        <fullName evidence="6">TetR/AcrR family transcriptional regulator</fullName>
    </submittedName>
</protein>
<dbReference type="InterPro" id="IPR009057">
    <property type="entry name" value="Homeodomain-like_sf"/>
</dbReference>
<keyword evidence="1" id="KW-0805">Transcription regulation</keyword>
<dbReference type="EMBL" id="QLYX01000026">
    <property type="protein sequence ID" value="RAY10682.1"/>
    <property type="molecule type" value="Genomic_DNA"/>
</dbReference>
<evidence type="ECO:0000313" key="7">
    <source>
        <dbReference type="Proteomes" id="UP000251891"/>
    </source>
</evidence>
<evidence type="ECO:0000256" key="3">
    <source>
        <dbReference type="ARBA" id="ARBA00023163"/>
    </source>
</evidence>
<dbReference type="InterPro" id="IPR001647">
    <property type="entry name" value="HTH_TetR"/>
</dbReference>
<evidence type="ECO:0000256" key="1">
    <source>
        <dbReference type="ARBA" id="ARBA00023015"/>
    </source>
</evidence>
<keyword evidence="7" id="KW-1185">Reference proteome</keyword>
<dbReference type="PROSITE" id="PS50977">
    <property type="entry name" value="HTH_TETR_2"/>
    <property type="match status" value="1"/>
</dbReference>
<proteinExistence type="predicted"/>
<dbReference type="OrthoDB" id="4823039at2"/>
<keyword evidence="2 4" id="KW-0238">DNA-binding</keyword>
<sequence length="223" mass="24148">MSERTKRPYSSRLRRDNAEATRLKIVEAARDLMLRQGYADTTMADVARLAGVAVQTLYTACPGGKPGLAKLVYDVTLAGDARPVPQRARPEVQAIIEEPDPARKLARYAAMALGIFRRTAPVHRVLRSAAAATADAALRDLLADIERQRLVGSRGPAEHLHSIGALRDGLTPARAAEQIYVLTSIEIYERLTEVCGWSEAECETWLTGVLVAALLGEPVPPAG</sequence>